<dbReference type="RefSeq" id="WP_266124393.1">
    <property type="nucleotide sequence ID" value="NZ_JAJHNU010000002.1"/>
</dbReference>
<evidence type="ECO:0000259" key="1">
    <source>
        <dbReference type="SMART" id="SM00507"/>
    </source>
</evidence>
<evidence type="ECO:0000313" key="3">
    <source>
        <dbReference type="Proteomes" id="UP001168613"/>
    </source>
</evidence>
<evidence type="ECO:0000313" key="2">
    <source>
        <dbReference type="EMBL" id="MDN4121726.1"/>
    </source>
</evidence>
<keyword evidence="3" id="KW-1185">Reference proteome</keyword>
<dbReference type="InterPro" id="IPR002711">
    <property type="entry name" value="HNH"/>
</dbReference>
<keyword evidence="2" id="KW-0540">Nuclease</keyword>
<dbReference type="Proteomes" id="UP001168613">
    <property type="component" value="Unassembled WGS sequence"/>
</dbReference>
<dbReference type="CDD" id="cd00085">
    <property type="entry name" value="HNHc"/>
    <property type="match status" value="1"/>
</dbReference>
<proteinExistence type="predicted"/>
<dbReference type="GO" id="GO:0004519">
    <property type="term" value="F:endonuclease activity"/>
    <property type="evidence" value="ECO:0007669"/>
    <property type="project" value="UniProtKB-KW"/>
</dbReference>
<name>A0ABT8EKA8_9BURK</name>
<dbReference type="EMBL" id="JAJHNU010000002">
    <property type="protein sequence ID" value="MDN4121726.1"/>
    <property type="molecule type" value="Genomic_DNA"/>
</dbReference>
<protein>
    <submittedName>
        <fullName evidence="2">HNH endonuclease</fullName>
    </submittedName>
</protein>
<dbReference type="InterPro" id="IPR003615">
    <property type="entry name" value="HNH_nuc"/>
</dbReference>
<reference evidence="2" key="1">
    <citation type="submission" date="2021-11" db="EMBL/GenBank/DDBJ databases">
        <title>Draft genome sequence of Alcaligenes endophyticus type strain CCUG 75668T.</title>
        <authorList>
            <person name="Salva-Serra F."/>
            <person name="Duran R.E."/>
            <person name="Seeger M."/>
            <person name="Moore E.R.B."/>
            <person name="Jaen-Luchoro D."/>
        </authorList>
    </citation>
    <scope>NUCLEOTIDE SEQUENCE</scope>
    <source>
        <strain evidence="2">CCUG 75668</strain>
    </source>
</reference>
<dbReference type="PANTHER" id="PTHR33877:SF2">
    <property type="entry name" value="OS07G0170200 PROTEIN"/>
    <property type="match status" value="1"/>
</dbReference>
<sequence length="123" mass="13947">MTKRIQTPCRVKTCRRPHRNQGGYCDDHIGLASGWRAPERGSSSERGYGAAWRRKRKIILGRDYHQCRPCAAQGLVTYGNEVDHIIPKAEGGTDSLENLQTICNECHKKKTRKESNRRRVGGV</sequence>
<dbReference type="PANTHER" id="PTHR33877">
    <property type="entry name" value="SLL1193 PROTEIN"/>
    <property type="match status" value="1"/>
</dbReference>
<dbReference type="Pfam" id="PF01844">
    <property type="entry name" value="HNH"/>
    <property type="match status" value="1"/>
</dbReference>
<accession>A0ABT8EKA8</accession>
<dbReference type="InterPro" id="IPR052892">
    <property type="entry name" value="NA-targeting_endonuclease"/>
</dbReference>
<keyword evidence="2" id="KW-0378">Hydrolase</keyword>
<gene>
    <name evidence="2" type="ORF">LMS43_10530</name>
</gene>
<comment type="caution">
    <text evidence="2">The sequence shown here is derived from an EMBL/GenBank/DDBJ whole genome shotgun (WGS) entry which is preliminary data.</text>
</comment>
<dbReference type="Gene3D" id="1.10.30.50">
    <property type="match status" value="1"/>
</dbReference>
<dbReference type="SMART" id="SM00507">
    <property type="entry name" value="HNHc"/>
    <property type="match status" value="1"/>
</dbReference>
<organism evidence="2 3">
    <name type="scientific">Alcaligenes endophyticus</name>
    <dbReference type="NCBI Taxonomy" id="1929088"/>
    <lineage>
        <taxon>Bacteria</taxon>
        <taxon>Pseudomonadati</taxon>
        <taxon>Pseudomonadota</taxon>
        <taxon>Betaproteobacteria</taxon>
        <taxon>Burkholderiales</taxon>
        <taxon>Alcaligenaceae</taxon>
        <taxon>Alcaligenes</taxon>
    </lineage>
</organism>
<keyword evidence="2" id="KW-0255">Endonuclease</keyword>
<feature type="domain" description="HNH nuclease" evidence="1">
    <location>
        <begin position="54"/>
        <end position="108"/>
    </location>
</feature>